<proteinExistence type="predicted"/>
<evidence type="ECO:0000313" key="2">
    <source>
        <dbReference type="Proteomes" id="UP000006196"/>
    </source>
</evidence>
<keyword evidence="2" id="KW-1185">Reference proteome</keyword>
<comment type="caution">
    <text evidence="1">The sequence shown here is derived from an EMBL/GenBank/DDBJ whole genome shotgun (WGS) entry which is preliminary data.</text>
</comment>
<accession>C0XQH8</accession>
<dbReference type="EMBL" id="ACHJ01000068">
    <property type="protein sequence ID" value="EEI17505.1"/>
    <property type="molecule type" value="Genomic_DNA"/>
</dbReference>
<protein>
    <submittedName>
        <fullName evidence="1">Uncharacterized protein</fullName>
    </submittedName>
</protein>
<name>C0XQH8_CORLD</name>
<reference evidence="1" key="1">
    <citation type="submission" date="2009-01" db="EMBL/GenBank/DDBJ databases">
        <authorList>
            <person name="Qin X."/>
            <person name="Bachman B."/>
            <person name="Battles P."/>
            <person name="Bell A."/>
            <person name="Bess C."/>
            <person name="Bickham C."/>
            <person name="Chaboub L."/>
            <person name="Chen D."/>
            <person name="Coyle M."/>
            <person name="Deiros D.R."/>
            <person name="Dinh H."/>
            <person name="Forbes L."/>
            <person name="Fowler G."/>
            <person name="Francisco L."/>
            <person name="Fu Q."/>
            <person name="Gubbala S."/>
            <person name="Hale W."/>
            <person name="Han Y."/>
            <person name="Hemphill L."/>
            <person name="Highlander S.K."/>
            <person name="Hirani K."/>
            <person name="Hogues M."/>
            <person name="Jackson L."/>
            <person name="Jakkamsetti A."/>
            <person name="Javaid M."/>
            <person name="Jiang H."/>
            <person name="Korchina V."/>
            <person name="Kovar C."/>
            <person name="Lara F."/>
            <person name="Lee S."/>
            <person name="Mata R."/>
            <person name="Mathew T."/>
            <person name="Moen C."/>
            <person name="Morales K."/>
            <person name="Munidasa M."/>
            <person name="Nazareth L."/>
            <person name="Ngo R."/>
            <person name="Nguyen L."/>
            <person name="Okwuonu G."/>
            <person name="Ongeri F."/>
            <person name="Patil S."/>
            <person name="Petrosino J."/>
            <person name="Pham C."/>
            <person name="Pham P."/>
            <person name="Pu L.-L."/>
            <person name="Puazo M."/>
            <person name="Raj R."/>
            <person name="Reid J."/>
            <person name="Rouhana J."/>
            <person name="Saada N."/>
            <person name="Shang Y."/>
            <person name="Simmons D."/>
            <person name="Thornton R."/>
            <person name="Warren J."/>
            <person name="Weissenberger G."/>
            <person name="Zhang J."/>
            <person name="Zhang L."/>
            <person name="Zhou C."/>
            <person name="Zhu D."/>
            <person name="Muzny D."/>
            <person name="Worley K."/>
            <person name="Gibbs R."/>
        </authorList>
    </citation>
    <scope>NUCLEOTIDE SEQUENCE [LARGE SCALE GENOMIC DNA]</scope>
    <source>
        <strain evidence="1">DSM 44291</strain>
    </source>
</reference>
<organism evidence="1 2">
    <name type="scientific">Corynebacterium lipophiloflavum (strain ATCC 700352 / DSM 44291 / CCUG 37336 / JCM 10383 / DMMZ 1944)</name>
    <dbReference type="NCBI Taxonomy" id="525263"/>
    <lineage>
        <taxon>Bacteria</taxon>
        <taxon>Bacillati</taxon>
        <taxon>Actinomycetota</taxon>
        <taxon>Actinomycetes</taxon>
        <taxon>Mycobacteriales</taxon>
        <taxon>Corynebacteriaceae</taxon>
        <taxon>Corynebacterium</taxon>
    </lineage>
</organism>
<dbReference type="AlphaFoldDB" id="C0XQH8"/>
<gene>
    <name evidence="1" type="ORF">HMPREF0298_0698</name>
</gene>
<dbReference type="HOGENOM" id="CLU_2205654_0_0_11"/>
<evidence type="ECO:0000313" key="1">
    <source>
        <dbReference type="EMBL" id="EEI17505.1"/>
    </source>
</evidence>
<sequence length="107" mass="11953">MEACFRRFSGLILKRVLTLPFQDMLLEVVLCYQHSVLPQRQSSKQRFCLQTKQSGWPVCATEQGFQECVGGLHVYSNMLAVGSEKADGALIAPHENLKARQAVSVEV</sequence>
<dbReference type="Proteomes" id="UP000006196">
    <property type="component" value="Unassembled WGS sequence"/>
</dbReference>